<name>A0A1E2V6Y7_9GAMM</name>
<keyword evidence="2" id="KW-0119">Carbohydrate metabolism</keyword>
<dbReference type="InterPro" id="IPR050282">
    <property type="entry name" value="Cycloisomerase_2"/>
</dbReference>
<dbReference type="AlphaFoldDB" id="A0A1E2V6Y7"/>
<dbReference type="PANTHER" id="PTHR30344:SF1">
    <property type="entry name" value="6-PHOSPHOGLUCONOLACTONASE"/>
    <property type="match status" value="1"/>
</dbReference>
<dbReference type="InterPro" id="IPR019405">
    <property type="entry name" value="Lactonase_7-beta_prop"/>
</dbReference>
<proteinExistence type="inferred from homology"/>
<dbReference type="RefSeq" id="WP_068997142.1">
    <property type="nucleotide sequence ID" value="NZ_MDTQ01000001.1"/>
</dbReference>
<dbReference type="SUPFAM" id="SSF50974">
    <property type="entry name" value="Nitrous oxide reductase, N-terminal domain"/>
    <property type="match status" value="1"/>
</dbReference>
<dbReference type="PANTHER" id="PTHR30344">
    <property type="entry name" value="6-PHOSPHOGLUCONOLACTONASE-RELATED"/>
    <property type="match status" value="1"/>
</dbReference>
<evidence type="ECO:0000313" key="4">
    <source>
        <dbReference type="Proteomes" id="UP000094291"/>
    </source>
</evidence>
<dbReference type="EMBL" id="MDTQ01000001">
    <property type="protein sequence ID" value="ODC02747.1"/>
    <property type="molecule type" value="Genomic_DNA"/>
</dbReference>
<dbReference type="InterPro" id="IPR015943">
    <property type="entry name" value="WD40/YVTN_repeat-like_dom_sf"/>
</dbReference>
<dbReference type="Pfam" id="PF10282">
    <property type="entry name" value="Lactonase"/>
    <property type="match status" value="1"/>
</dbReference>
<accession>A0A1E2V6Y7</accession>
<evidence type="ECO:0000256" key="1">
    <source>
        <dbReference type="ARBA" id="ARBA00005564"/>
    </source>
</evidence>
<dbReference type="InterPro" id="IPR011045">
    <property type="entry name" value="N2O_reductase_N"/>
</dbReference>
<dbReference type="Gene3D" id="2.130.10.10">
    <property type="entry name" value="YVTN repeat-like/Quinoprotein amine dehydrogenase"/>
    <property type="match status" value="1"/>
</dbReference>
<dbReference type="STRING" id="197479.BFW38_03480"/>
<evidence type="ECO:0000313" key="3">
    <source>
        <dbReference type="EMBL" id="ODC02747.1"/>
    </source>
</evidence>
<dbReference type="OrthoDB" id="9790815at2"/>
<dbReference type="GO" id="GO:0005829">
    <property type="term" value="C:cytosol"/>
    <property type="evidence" value="ECO:0007669"/>
    <property type="project" value="TreeGrafter"/>
</dbReference>
<keyword evidence="2" id="KW-0313">Glucose metabolism</keyword>
<dbReference type="SUPFAM" id="SSF50956">
    <property type="entry name" value="Thermostable phytase (3-phytase)"/>
    <property type="match status" value="1"/>
</dbReference>
<gene>
    <name evidence="3" type="ORF">BFW38_03480</name>
</gene>
<organism evidence="3 4">
    <name type="scientific">Terasakiispira papahanaumokuakeensis</name>
    <dbReference type="NCBI Taxonomy" id="197479"/>
    <lineage>
        <taxon>Bacteria</taxon>
        <taxon>Pseudomonadati</taxon>
        <taxon>Pseudomonadota</taxon>
        <taxon>Gammaproteobacteria</taxon>
        <taxon>Oceanospirillales</taxon>
        <taxon>Terasakiispira</taxon>
    </lineage>
</organism>
<dbReference type="Proteomes" id="UP000094291">
    <property type="component" value="Unassembled WGS sequence"/>
</dbReference>
<comment type="caution">
    <text evidence="3">The sequence shown here is derived from an EMBL/GenBank/DDBJ whole genome shotgun (WGS) entry which is preliminary data.</text>
</comment>
<keyword evidence="4" id="KW-1185">Reference proteome</keyword>
<comment type="similarity">
    <text evidence="1">Belongs to the cycloisomerase 2 family.</text>
</comment>
<evidence type="ECO:0000256" key="2">
    <source>
        <dbReference type="ARBA" id="ARBA00022526"/>
    </source>
</evidence>
<dbReference type="GO" id="GO:0017057">
    <property type="term" value="F:6-phosphogluconolactonase activity"/>
    <property type="evidence" value="ECO:0007669"/>
    <property type="project" value="TreeGrafter"/>
</dbReference>
<dbReference type="GO" id="GO:0006006">
    <property type="term" value="P:glucose metabolic process"/>
    <property type="evidence" value="ECO:0007669"/>
    <property type="project" value="UniProtKB-KW"/>
</dbReference>
<sequence length="340" mass="37498">MPDTPIRLYIGCALSGEIATVLLAPDTGRLTREQRQRLPDLEHTGGAMPMALSHDQQHLYAVSRGTPFFIADYEIAPHGALIHRHSTPIETNLAYLQATPDGRYLLSASYIDHHISIYPIEQDHTVGQAITRIDTAPHAHALSMAPTGQHLLATSIGGDCIYQWQWHPPQTSVMPATPLHHQQQLDLPTGTGPRHITFHPTLPLAYVIGERNGCINVLRYGDAGLALLQTVSMPHPAEAFQAADIHITPDGRWIYASEKAASTLNLFHVDSDGLLNFSQRFHTENRPRGFAITSDGAFLIAAGQFSHHISSYRIDTDNGQLHFTDRLAVGQSPDWIEIHA</sequence>
<protein>
    <recommendedName>
        <fullName evidence="5">6-phosphogluconolactonase</fullName>
    </recommendedName>
</protein>
<reference evidence="3 4" key="1">
    <citation type="submission" date="2016-08" db="EMBL/GenBank/DDBJ databases">
        <authorList>
            <person name="Seilhamer J.J."/>
        </authorList>
    </citation>
    <scope>NUCLEOTIDE SEQUENCE [LARGE SCALE GENOMIC DNA]</scope>
    <source>
        <strain evidence="3 4">PH27A</strain>
    </source>
</reference>
<evidence type="ECO:0008006" key="5">
    <source>
        <dbReference type="Google" id="ProtNLM"/>
    </source>
</evidence>